<evidence type="ECO:0000256" key="2">
    <source>
        <dbReference type="PIRSR" id="PIRSR606225-1"/>
    </source>
</evidence>
<dbReference type="InterPro" id="IPR006145">
    <property type="entry name" value="PsdUridine_synth_RsuA/RluA"/>
</dbReference>
<dbReference type="PANTHER" id="PTHR21600:SF87">
    <property type="entry name" value="RNA PSEUDOURIDYLATE SYNTHASE DOMAIN-CONTAINING PROTEIN 1"/>
    <property type="match status" value="1"/>
</dbReference>
<dbReference type="InterPro" id="IPR050188">
    <property type="entry name" value="RluA_PseudoU_synthase"/>
</dbReference>
<evidence type="ECO:0000313" key="6">
    <source>
        <dbReference type="Proteomes" id="UP000035337"/>
    </source>
</evidence>
<dbReference type="Pfam" id="PF00849">
    <property type="entry name" value="PseudoU_synth_2"/>
    <property type="match status" value="1"/>
</dbReference>
<evidence type="ECO:0000256" key="1">
    <source>
        <dbReference type="ARBA" id="ARBA00010876"/>
    </source>
</evidence>
<dbReference type="AlphaFoldDB" id="A0A0G3WK40"/>
<keyword evidence="3" id="KW-0413">Isomerase</keyword>
<dbReference type="InterPro" id="IPR006225">
    <property type="entry name" value="PsdUridine_synth_RluC/D"/>
</dbReference>
<accession>A0A0G3WK40</accession>
<dbReference type="KEGG" id="epo:Epro_0490"/>
<sequence length="238" mass="27507">MKPPIEIIYQDDNILVINKPPKVLVIPDQHTHENRTLVGLLKKKLNQKIWVVHRIDRDTTGVLVFAKNAEAHRNLSMQFEKSQVKKKYIALLSGVLEEDEGAINKPILVSDRDVSIDDEGKDSITDFTVLERFKSYTLVEARPQTGRRHQIRIHFWSLGHPLAIDSDYGVYDPILLSAFKRNYKEKDGQKEKPLIDRLTLHAAELTLTLPATKEQKTFTAPLPKDFEITLKQLRKYYK</sequence>
<dbReference type="InterPro" id="IPR006224">
    <property type="entry name" value="PsdUridine_synth_RluA-like_CS"/>
</dbReference>
<dbReference type="EMBL" id="CP009498">
    <property type="protein sequence ID" value="AKL97869.1"/>
    <property type="molecule type" value="Genomic_DNA"/>
</dbReference>
<keyword evidence="6" id="KW-1185">Reference proteome</keyword>
<dbReference type="Gene3D" id="3.30.2350.10">
    <property type="entry name" value="Pseudouridine synthase"/>
    <property type="match status" value="1"/>
</dbReference>
<feature type="domain" description="Pseudouridine synthase RsuA/RluA-like" evidence="4">
    <location>
        <begin position="13"/>
        <end position="155"/>
    </location>
</feature>
<protein>
    <recommendedName>
        <fullName evidence="3">Pseudouridine synthase</fullName>
        <ecNumber evidence="3">5.4.99.-</ecNumber>
    </recommendedName>
</protein>
<dbReference type="InterPro" id="IPR020103">
    <property type="entry name" value="PsdUridine_synth_cat_dom_sf"/>
</dbReference>
<evidence type="ECO:0000259" key="4">
    <source>
        <dbReference type="Pfam" id="PF00849"/>
    </source>
</evidence>
<gene>
    <name evidence="5" type="primary">rluC</name>
    <name evidence="5" type="ORF">Epro_0490</name>
</gene>
<dbReference type="Proteomes" id="UP000035337">
    <property type="component" value="Chromosome"/>
</dbReference>
<comment type="catalytic activity">
    <reaction evidence="3">
        <text>a uridine in RNA = a pseudouridine in RNA</text>
        <dbReference type="Rhea" id="RHEA:48348"/>
        <dbReference type="Rhea" id="RHEA-COMP:12068"/>
        <dbReference type="Rhea" id="RHEA-COMP:12069"/>
        <dbReference type="ChEBI" id="CHEBI:65314"/>
        <dbReference type="ChEBI" id="CHEBI:65315"/>
    </reaction>
</comment>
<reference evidence="5 6" key="1">
    <citation type="submission" date="2014-09" db="EMBL/GenBank/DDBJ databases">
        <title>Complete genome sequence of Endomicrobium proavitum.</title>
        <authorList>
            <person name="Zheng H."/>
        </authorList>
    </citation>
    <scope>NUCLEOTIDE SEQUENCE [LARGE SCALE GENOMIC DNA]</scope>
    <source>
        <strain evidence="5 6">Rsa215</strain>
    </source>
</reference>
<dbReference type="GO" id="GO:0009982">
    <property type="term" value="F:pseudouridine synthase activity"/>
    <property type="evidence" value="ECO:0007669"/>
    <property type="project" value="InterPro"/>
</dbReference>
<dbReference type="GO" id="GO:0140098">
    <property type="term" value="F:catalytic activity, acting on RNA"/>
    <property type="evidence" value="ECO:0007669"/>
    <property type="project" value="UniProtKB-ARBA"/>
</dbReference>
<evidence type="ECO:0000256" key="3">
    <source>
        <dbReference type="RuleBase" id="RU362028"/>
    </source>
</evidence>
<proteinExistence type="inferred from homology"/>
<organism evidence="5 6">
    <name type="scientific">Endomicrobium proavitum</name>
    <dbReference type="NCBI Taxonomy" id="1408281"/>
    <lineage>
        <taxon>Bacteria</taxon>
        <taxon>Pseudomonadati</taxon>
        <taxon>Elusimicrobiota</taxon>
        <taxon>Endomicrobiia</taxon>
        <taxon>Endomicrobiales</taxon>
        <taxon>Endomicrobiaceae</taxon>
        <taxon>Endomicrobium</taxon>
    </lineage>
</organism>
<dbReference type="PROSITE" id="PS01129">
    <property type="entry name" value="PSI_RLU"/>
    <property type="match status" value="1"/>
</dbReference>
<dbReference type="GO" id="GO:0000455">
    <property type="term" value="P:enzyme-directed rRNA pseudouridine synthesis"/>
    <property type="evidence" value="ECO:0007669"/>
    <property type="project" value="TreeGrafter"/>
</dbReference>
<evidence type="ECO:0000313" key="5">
    <source>
        <dbReference type="EMBL" id="AKL97869.1"/>
    </source>
</evidence>
<dbReference type="SUPFAM" id="SSF55120">
    <property type="entry name" value="Pseudouridine synthase"/>
    <property type="match status" value="1"/>
</dbReference>
<dbReference type="PANTHER" id="PTHR21600">
    <property type="entry name" value="MITOCHONDRIAL RNA PSEUDOURIDINE SYNTHASE"/>
    <property type="match status" value="1"/>
</dbReference>
<comment type="function">
    <text evidence="3">Responsible for synthesis of pseudouridine from uracil.</text>
</comment>
<dbReference type="GO" id="GO:0003723">
    <property type="term" value="F:RNA binding"/>
    <property type="evidence" value="ECO:0007669"/>
    <property type="project" value="InterPro"/>
</dbReference>
<dbReference type="CDD" id="cd02869">
    <property type="entry name" value="PseudoU_synth_RluA_like"/>
    <property type="match status" value="1"/>
</dbReference>
<dbReference type="STRING" id="1408281.Epro_0490"/>
<dbReference type="EC" id="5.4.99.-" evidence="3"/>
<dbReference type="NCBIfam" id="TIGR00005">
    <property type="entry name" value="rluA_subfam"/>
    <property type="match status" value="1"/>
</dbReference>
<comment type="similarity">
    <text evidence="1 3">Belongs to the pseudouridine synthase RluA family.</text>
</comment>
<name>A0A0G3WK40_9BACT</name>
<feature type="active site" evidence="2">
    <location>
        <position position="56"/>
    </location>
</feature>